<dbReference type="InterPro" id="IPR029058">
    <property type="entry name" value="AB_hydrolase_fold"/>
</dbReference>
<dbReference type="EMBL" id="AYKW01000003">
    <property type="protein sequence ID" value="PIL35461.1"/>
    <property type="molecule type" value="Genomic_DNA"/>
</dbReference>
<dbReference type="Proteomes" id="UP000230002">
    <property type="component" value="Unassembled WGS sequence"/>
</dbReference>
<gene>
    <name evidence="1" type="ORF">GSI_02188</name>
</gene>
<evidence type="ECO:0000313" key="2">
    <source>
        <dbReference type="Proteomes" id="UP000230002"/>
    </source>
</evidence>
<dbReference type="OrthoDB" id="10260961at2759"/>
<evidence type="ECO:0008006" key="3">
    <source>
        <dbReference type="Google" id="ProtNLM"/>
    </source>
</evidence>
<proteinExistence type="predicted"/>
<sequence>MGNVTSLVIAGYSYGSLIASLHPVLEDVKTSHILLSYPMGPRHWLTAFHGHRYMTALRTLVDDPRSNVLVVYGDDDNFTAVQSYDSWVASLRENPADRPDASSSTQGKLDVVKVAGASHFWREEDAVETLVETVREWLL</sequence>
<accession>A0A2G8SNX5</accession>
<dbReference type="Gene3D" id="3.40.50.1820">
    <property type="entry name" value="alpha/beta hydrolase"/>
    <property type="match status" value="1"/>
</dbReference>
<evidence type="ECO:0000313" key="1">
    <source>
        <dbReference type="EMBL" id="PIL35461.1"/>
    </source>
</evidence>
<organism evidence="1 2">
    <name type="scientific">Ganoderma sinense ZZ0214-1</name>
    <dbReference type="NCBI Taxonomy" id="1077348"/>
    <lineage>
        <taxon>Eukaryota</taxon>
        <taxon>Fungi</taxon>
        <taxon>Dikarya</taxon>
        <taxon>Basidiomycota</taxon>
        <taxon>Agaricomycotina</taxon>
        <taxon>Agaricomycetes</taxon>
        <taxon>Polyporales</taxon>
        <taxon>Polyporaceae</taxon>
        <taxon>Ganoderma</taxon>
    </lineage>
</organism>
<comment type="caution">
    <text evidence="1">The sequence shown here is derived from an EMBL/GenBank/DDBJ whole genome shotgun (WGS) entry which is preliminary data.</text>
</comment>
<name>A0A2G8SNX5_9APHY</name>
<dbReference type="PANTHER" id="PTHR42103:SF2">
    <property type="entry name" value="AB HYDROLASE-1 DOMAIN-CONTAINING PROTEIN"/>
    <property type="match status" value="1"/>
</dbReference>
<dbReference type="AlphaFoldDB" id="A0A2G8SNX5"/>
<reference evidence="1 2" key="1">
    <citation type="journal article" date="2015" name="Sci. Rep.">
        <title>Chromosome-level genome map provides insights into diverse defense mechanisms in the medicinal fungus Ganoderma sinense.</title>
        <authorList>
            <person name="Zhu Y."/>
            <person name="Xu J."/>
            <person name="Sun C."/>
            <person name="Zhou S."/>
            <person name="Xu H."/>
            <person name="Nelson D.R."/>
            <person name="Qian J."/>
            <person name="Song J."/>
            <person name="Luo H."/>
            <person name="Xiang L."/>
            <person name="Li Y."/>
            <person name="Xu Z."/>
            <person name="Ji A."/>
            <person name="Wang L."/>
            <person name="Lu S."/>
            <person name="Hayward A."/>
            <person name="Sun W."/>
            <person name="Li X."/>
            <person name="Schwartz D.C."/>
            <person name="Wang Y."/>
            <person name="Chen S."/>
        </authorList>
    </citation>
    <scope>NUCLEOTIDE SEQUENCE [LARGE SCALE GENOMIC DNA]</scope>
    <source>
        <strain evidence="1 2">ZZ0214-1</strain>
    </source>
</reference>
<dbReference type="STRING" id="1077348.A0A2G8SNX5"/>
<dbReference type="PANTHER" id="PTHR42103">
    <property type="entry name" value="ALPHA/BETA-HYDROLASES SUPERFAMILY PROTEIN"/>
    <property type="match status" value="1"/>
</dbReference>
<protein>
    <recommendedName>
        <fullName evidence="3">AB hydrolase-1 domain-containing protein</fullName>
    </recommendedName>
</protein>
<keyword evidence="2" id="KW-1185">Reference proteome</keyword>
<dbReference type="SUPFAM" id="SSF53474">
    <property type="entry name" value="alpha/beta-Hydrolases"/>
    <property type="match status" value="1"/>
</dbReference>